<protein>
    <submittedName>
        <fullName evidence="2">Uncharacterized protein</fullName>
    </submittedName>
</protein>
<organism evidence="2 3">
    <name type="scientific">Runella defluvii</name>
    <dbReference type="NCBI Taxonomy" id="370973"/>
    <lineage>
        <taxon>Bacteria</taxon>
        <taxon>Pseudomonadati</taxon>
        <taxon>Bacteroidota</taxon>
        <taxon>Cytophagia</taxon>
        <taxon>Cytophagales</taxon>
        <taxon>Spirosomataceae</taxon>
        <taxon>Runella</taxon>
    </lineage>
</organism>
<keyword evidence="3" id="KW-1185">Reference proteome</keyword>
<feature type="transmembrane region" description="Helical" evidence="1">
    <location>
        <begin position="158"/>
        <end position="178"/>
    </location>
</feature>
<dbReference type="EMBL" id="JACIBY010000004">
    <property type="protein sequence ID" value="MBB3838080.1"/>
    <property type="molecule type" value="Genomic_DNA"/>
</dbReference>
<accession>A0A7W6EPW8</accession>
<comment type="caution">
    <text evidence="2">The sequence shown here is derived from an EMBL/GenBank/DDBJ whole genome shotgun (WGS) entry which is preliminary data.</text>
</comment>
<evidence type="ECO:0000313" key="3">
    <source>
        <dbReference type="Proteomes" id="UP000541352"/>
    </source>
</evidence>
<name>A0A7W6EPW8_9BACT</name>
<feature type="transmembrane region" description="Helical" evidence="1">
    <location>
        <begin position="58"/>
        <end position="80"/>
    </location>
</feature>
<dbReference type="AlphaFoldDB" id="A0A7W6EPW8"/>
<keyword evidence="1" id="KW-0812">Transmembrane</keyword>
<reference evidence="2 3" key="1">
    <citation type="submission" date="2020-08" db="EMBL/GenBank/DDBJ databases">
        <title>Genomic Encyclopedia of Type Strains, Phase IV (KMG-IV): sequencing the most valuable type-strain genomes for metagenomic binning, comparative biology and taxonomic classification.</title>
        <authorList>
            <person name="Goeker M."/>
        </authorList>
    </citation>
    <scope>NUCLEOTIDE SEQUENCE [LARGE SCALE GENOMIC DNA]</scope>
    <source>
        <strain evidence="2 3">DSM 17976</strain>
    </source>
</reference>
<proteinExistence type="predicted"/>
<keyword evidence="1" id="KW-1133">Transmembrane helix</keyword>
<dbReference type="Proteomes" id="UP000541352">
    <property type="component" value="Unassembled WGS sequence"/>
</dbReference>
<sequence length="181" mass="21514">MFFLLGFGVFTEVIQFYMQETSNKNVGFIYHFYNPIEYILYAFLYLDFYISTKAKKTLLWSIPIYLIFAILGSLFVYGILDGKKDAHNHIIGDPLKVILPLYYLYELYNDDSQESVIILPMFWISVGTMFFFSLVAVFMSIRVELSSLDKELERTLHFWLNTVPNYVMYIMYSIGMLWHRQ</sequence>
<feature type="transmembrane region" description="Helical" evidence="1">
    <location>
        <begin position="117"/>
        <end position="138"/>
    </location>
</feature>
<keyword evidence="1" id="KW-0472">Membrane</keyword>
<feature type="transmembrane region" description="Helical" evidence="1">
    <location>
        <begin position="27"/>
        <end position="46"/>
    </location>
</feature>
<evidence type="ECO:0000256" key="1">
    <source>
        <dbReference type="SAM" id="Phobius"/>
    </source>
</evidence>
<evidence type="ECO:0000313" key="2">
    <source>
        <dbReference type="EMBL" id="MBB3838080.1"/>
    </source>
</evidence>
<dbReference type="RefSeq" id="WP_221225596.1">
    <property type="nucleotide sequence ID" value="NZ_JACIBY010000004.1"/>
</dbReference>
<gene>
    <name evidence="2" type="ORF">FHS57_002085</name>
</gene>